<evidence type="ECO:0000313" key="10">
    <source>
        <dbReference type="Proteomes" id="UP000590740"/>
    </source>
</evidence>
<feature type="transmembrane region" description="Helical" evidence="8">
    <location>
        <begin position="66"/>
        <end position="94"/>
    </location>
</feature>
<evidence type="ECO:0000256" key="5">
    <source>
        <dbReference type="ARBA" id="ARBA00022801"/>
    </source>
</evidence>
<evidence type="ECO:0000256" key="1">
    <source>
        <dbReference type="ARBA" id="ARBA00004651"/>
    </source>
</evidence>
<dbReference type="AlphaFoldDB" id="A0A7W7Y8R1"/>
<dbReference type="InterPro" id="IPR026392">
    <property type="entry name" value="Exo/Archaeosortase_dom"/>
</dbReference>
<evidence type="ECO:0000313" key="9">
    <source>
        <dbReference type="EMBL" id="MBB5031664.1"/>
    </source>
</evidence>
<feature type="transmembrane region" description="Helical" evidence="8">
    <location>
        <begin position="283"/>
        <end position="303"/>
    </location>
</feature>
<evidence type="ECO:0000256" key="7">
    <source>
        <dbReference type="ARBA" id="ARBA00023136"/>
    </source>
</evidence>
<feature type="transmembrane region" description="Helical" evidence="8">
    <location>
        <begin position="106"/>
        <end position="123"/>
    </location>
</feature>
<organism evidence="9 10">
    <name type="scientific">Prosthecobacter vanneervenii</name>
    <dbReference type="NCBI Taxonomy" id="48466"/>
    <lineage>
        <taxon>Bacteria</taxon>
        <taxon>Pseudomonadati</taxon>
        <taxon>Verrucomicrobiota</taxon>
        <taxon>Verrucomicrobiia</taxon>
        <taxon>Verrucomicrobiales</taxon>
        <taxon>Verrucomicrobiaceae</taxon>
        <taxon>Prosthecobacter</taxon>
    </lineage>
</organism>
<keyword evidence="7 8" id="KW-0472">Membrane</keyword>
<dbReference type="EMBL" id="JACHIG010000002">
    <property type="protein sequence ID" value="MBB5031664.1"/>
    <property type="molecule type" value="Genomic_DNA"/>
</dbReference>
<dbReference type="Pfam" id="PF09721">
    <property type="entry name" value="Exosortase_EpsH"/>
    <property type="match status" value="1"/>
</dbReference>
<dbReference type="GO" id="GO:0005886">
    <property type="term" value="C:plasma membrane"/>
    <property type="evidence" value="ECO:0007669"/>
    <property type="project" value="UniProtKB-SubCell"/>
</dbReference>
<evidence type="ECO:0000256" key="2">
    <source>
        <dbReference type="ARBA" id="ARBA00022475"/>
    </source>
</evidence>
<keyword evidence="5" id="KW-0378">Hydrolase</keyword>
<keyword evidence="10" id="KW-1185">Reference proteome</keyword>
<sequence length="513" mass="56058">MWLLSAASIVCLSFALQEIWVRHPASHFFPLPMVAWIWLARRDGVFRAVSSPQNTSAFKWLTASHLLLALAAFVLVSPFLAGVAFVLASTALAAAKGRTSLNEAPAWSLPVLSLFFIPTPLMLDQHLHQVLAGQAARLSQVWLDAMNVLHAVQGTIVATAQKRFFVDDACSGTNTLLVAVCMAVILSCFNRRSFLHVGTLMLSAALISVTSNVLRICVVIGGLHYWGMELDQGAAHEAVGLVFFIVDLLMVWSADHGIHFILNSAPGRFVQSREQPRQIPAASMGPLGGFSVAVAVVGAGLLLGPEILALTRPAQTAPTPAISENDEFQMPHTLAGWVREGDKPVENAMIGKLGVRNQVWLYRKDGREAYVAVNFPFLGFHDTRLCYTGQGWQFQRQVDGALPGDKQNTVRFLEMNQPTEMARANLWLSVLDQNGIPQTFHSEKPANRIADRLISRWTAPKPVSNTYVLQVMSLDAEADDHGQDALTELLSDARKILAQTLVNQSTLAGKESE</sequence>
<comment type="subcellular location">
    <subcellularLocation>
        <location evidence="1">Cell membrane</location>
        <topology evidence="1">Multi-pass membrane protein</topology>
    </subcellularLocation>
</comment>
<keyword evidence="3" id="KW-0645">Protease</keyword>
<feature type="transmembrane region" description="Helical" evidence="8">
    <location>
        <begin position="238"/>
        <end position="262"/>
    </location>
</feature>
<dbReference type="RefSeq" id="WP_184338601.1">
    <property type="nucleotide sequence ID" value="NZ_JACHIG010000002.1"/>
</dbReference>
<evidence type="ECO:0000256" key="3">
    <source>
        <dbReference type="ARBA" id="ARBA00022670"/>
    </source>
</evidence>
<protein>
    <submittedName>
        <fullName evidence="9">Exosortase</fullName>
    </submittedName>
</protein>
<name>A0A7W7Y8R1_9BACT</name>
<dbReference type="GO" id="GO:0008233">
    <property type="term" value="F:peptidase activity"/>
    <property type="evidence" value="ECO:0007669"/>
    <property type="project" value="UniProtKB-KW"/>
</dbReference>
<evidence type="ECO:0000256" key="8">
    <source>
        <dbReference type="SAM" id="Phobius"/>
    </source>
</evidence>
<accession>A0A7W7Y8R1</accession>
<proteinExistence type="predicted"/>
<feature type="transmembrane region" description="Helical" evidence="8">
    <location>
        <begin position="201"/>
        <end position="226"/>
    </location>
</feature>
<keyword evidence="2" id="KW-1003">Cell membrane</keyword>
<comment type="caution">
    <text evidence="9">The sequence shown here is derived from an EMBL/GenBank/DDBJ whole genome shotgun (WGS) entry which is preliminary data.</text>
</comment>
<dbReference type="NCBIfam" id="TIGR04178">
    <property type="entry name" value="exo_archaeo"/>
    <property type="match status" value="1"/>
</dbReference>
<dbReference type="InterPro" id="IPR019127">
    <property type="entry name" value="Exosortase"/>
</dbReference>
<reference evidence="9 10" key="1">
    <citation type="submission" date="2020-08" db="EMBL/GenBank/DDBJ databases">
        <title>Genomic Encyclopedia of Type Strains, Phase IV (KMG-IV): sequencing the most valuable type-strain genomes for metagenomic binning, comparative biology and taxonomic classification.</title>
        <authorList>
            <person name="Goeker M."/>
        </authorList>
    </citation>
    <scope>NUCLEOTIDE SEQUENCE [LARGE SCALE GENOMIC DNA]</scope>
    <source>
        <strain evidence="9 10">DSM 12252</strain>
    </source>
</reference>
<gene>
    <name evidence="9" type="ORF">HNQ65_001232</name>
</gene>
<keyword evidence="6 8" id="KW-1133">Transmembrane helix</keyword>
<keyword evidence="4 8" id="KW-0812">Transmembrane</keyword>
<feature type="transmembrane region" description="Helical" evidence="8">
    <location>
        <begin position="171"/>
        <end position="189"/>
    </location>
</feature>
<evidence type="ECO:0000256" key="4">
    <source>
        <dbReference type="ARBA" id="ARBA00022692"/>
    </source>
</evidence>
<dbReference type="Proteomes" id="UP000590740">
    <property type="component" value="Unassembled WGS sequence"/>
</dbReference>
<evidence type="ECO:0000256" key="6">
    <source>
        <dbReference type="ARBA" id="ARBA00022989"/>
    </source>
</evidence>
<dbReference type="NCBIfam" id="NF033780">
    <property type="entry name" value="exosort_XrtU_C"/>
    <property type="match status" value="1"/>
</dbReference>
<dbReference type="GO" id="GO:0006508">
    <property type="term" value="P:proteolysis"/>
    <property type="evidence" value="ECO:0007669"/>
    <property type="project" value="UniProtKB-KW"/>
</dbReference>